<dbReference type="PANTHER" id="PTHR46162">
    <property type="entry name" value="TRAF-LIKE FAMILY PROTEIN"/>
    <property type="match status" value="1"/>
</dbReference>
<feature type="non-terminal residue" evidence="2">
    <location>
        <position position="362"/>
    </location>
</feature>
<protein>
    <recommendedName>
        <fullName evidence="1">MATH domain-containing protein</fullName>
    </recommendedName>
</protein>
<sequence>MENRRNAAVVSDGSSCILCPRTHEIDHIFVIRESRSGKLVPQHGVPFLITITLVRSLESSIHYIMRATNVLFILLHPAHRLVDFVARKDIVTVMTEVVSNISPPPGAVATVSDAPPIHYMVKIESFSSLGKNAVETYESGVFEAGGYKCLTQEKVMPLSDVLALLPRLDAAGKERRFHGLKLECGFDQFIKLSTFNDARYGFVLEDTCVLGAEVFVCGERSRGKGEVLSMKKDPTASKYAWKIVNFSKLGEERQESQIFSTGDHQWKIVLYPKGRDLGMGTHLSIYLALDLATLPAGCRVYADYTLCLVDQVYDRRKDRYGKAKYWFAASSSERGWSKYIPLGFYQSHDHFVAKDICIIEAE</sequence>
<dbReference type="Pfam" id="PF22486">
    <property type="entry name" value="MATH_2"/>
    <property type="match status" value="1"/>
</dbReference>
<comment type="caution">
    <text evidence="2">The sequence shown here is derived from an EMBL/GenBank/DDBJ whole genome shotgun (WGS) entry which is preliminary data.</text>
</comment>
<proteinExistence type="predicted"/>
<dbReference type="CDD" id="cd00121">
    <property type="entry name" value="MATH"/>
    <property type="match status" value="1"/>
</dbReference>
<dbReference type="AlphaFoldDB" id="A0A8T2Y9N7"/>
<dbReference type="InterPro" id="IPR002083">
    <property type="entry name" value="MATH/TRAF_dom"/>
</dbReference>
<evidence type="ECO:0000313" key="3">
    <source>
        <dbReference type="Proteomes" id="UP000807159"/>
    </source>
</evidence>
<name>A0A8T2Y9N7_POPDE</name>
<keyword evidence="3" id="KW-1185">Reference proteome</keyword>
<feature type="domain" description="MATH" evidence="1">
    <location>
        <begin position="236"/>
        <end position="362"/>
    </location>
</feature>
<accession>A0A8T2Y9N7</accession>
<dbReference type="SUPFAM" id="SSF49599">
    <property type="entry name" value="TRAF domain-like"/>
    <property type="match status" value="2"/>
</dbReference>
<dbReference type="Proteomes" id="UP000807159">
    <property type="component" value="Chromosome 8"/>
</dbReference>
<dbReference type="SMART" id="SM00061">
    <property type="entry name" value="MATH"/>
    <property type="match status" value="1"/>
</dbReference>
<organism evidence="2 3">
    <name type="scientific">Populus deltoides</name>
    <name type="common">Eastern poplar</name>
    <name type="synonym">Eastern cottonwood</name>
    <dbReference type="NCBI Taxonomy" id="3696"/>
    <lineage>
        <taxon>Eukaryota</taxon>
        <taxon>Viridiplantae</taxon>
        <taxon>Streptophyta</taxon>
        <taxon>Embryophyta</taxon>
        <taxon>Tracheophyta</taxon>
        <taxon>Spermatophyta</taxon>
        <taxon>Magnoliopsida</taxon>
        <taxon>eudicotyledons</taxon>
        <taxon>Gunneridae</taxon>
        <taxon>Pentapetalae</taxon>
        <taxon>rosids</taxon>
        <taxon>fabids</taxon>
        <taxon>Malpighiales</taxon>
        <taxon>Salicaceae</taxon>
        <taxon>Saliceae</taxon>
        <taxon>Populus</taxon>
    </lineage>
</organism>
<evidence type="ECO:0000259" key="1">
    <source>
        <dbReference type="PROSITE" id="PS50144"/>
    </source>
</evidence>
<dbReference type="Gene3D" id="2.60.210.10">
    <property type="entry name" value="Apoptosis, Tumor Necrosis Factor Receptor Associated Protein 2, Chain A"/>
    <property type="match status" value="2"/>
</dbReference>
<dbReference type="PANTHER" id="PTHR46162:SF2">
    <property type="entry name" value="ANKYRIN REPEAT-CONTAINING PROTEIN-RELATED"/>
    <property type="match status" value="1"/>
</dbReference>
<evidence type="ECO:0000313" key="2">
    <source>
        <dbReference type="EMBL" id="KAH8501883.1"/>
    </source>
</evidence>
<reference evidence="2" key="1">
    <citation type="journal article" date="2021" name="J. Hered.">
        <title>Genome Assembly of Salicaceae Populus deltoides (Eastern Cottonwood) I-69 Based on Nanopore Sequencing and Hi-C Technologies.</title>
        <authorList>
            <person name="Bai S."/>
            <person name="Wu H."/>
            <person name="Zhang J."/>
            <person name="Pan Z."/>
            <person name="Zhao W."/>
            <person name="Li Z."/>
            <person name="Tong C."/>
        </authorList>
    </citation>
    <scope>NUCLEOTIDE SEQUENCE</scope>
    <source>
        <tissue evidence="2">Leaf</tissue>
    </source>
</reference>
<dbReference type="PROSITE" id="PS50144">
    <property type="entry name" value="MATH"/>
    <property type="match status" value="1"/>
</dbReference>
<dbReference type="EMBL" id="JACEGQ020000008">
    <property type="protein sequence ID" value="KAH8501883.1"/>
    <property type="molecule type" value="Genomic_DNA"/>
</dbReference>
<gene>
    <name evidence="2" type="ORF">H0E87_016598</name>
</gene>
<dbReference type="InterPro" id="IPR008974">
    <property type="entry name" value="TRAF-like"/>
</dbReference>